<keyword evidence="10 13" id="KW-0472">Membrane</keyword>
<evidence type="ECO:0000256" key="10">
    <source>
        <dbReference type="ARBA" id="ARBA00023136"/>
    </source>
</evidence>
<keyword evidence="8 13" id="KW-1133">Transmembrane helix</keyword>
<comment type="catalytic activity">
    <reaction evidence="12">
        <text>K(+)(in) = K(+)(out)</text>
        <dbReference type="Rhea" id="RHEA:29463"/>
        <dbReference type="ChEBI" id="CHEBI:29103"/>
    </reaction>
</comment>
<evidence type="ECO:0000256" key="3">
    <source>
        <dbReference type="ARBA" id="ARBA00022448"/>
    </source>
</evidence>
<evidence type="ECO:0000313" key="14">
    <source>
        <dbReference type="EMBL" id="TPG33567.1"/>
    </source>
</evidence>
<name>A0A502E7Y6_9MYCO</name>
<keyword evidence="9" id="KW-0406">Ion transport</keyword>
<comment type="subcellular location">
    <subcellularLocation>
        <location evidence="1">Membrane</location>
        <topology evidence="1">Multi-pass membrane protein</topology>
    </subcellularLocation>
</comment>
<evidence type="ECO:0000256" key="8">
    <source>
        <dbReference type="ARBA" id="ARBA00022989"/>
    </source>
</evidence>
<dbReference type="InterPro" id="IPR010617">
    <property type="entry name" value="TMEM175-like"/>
</dbReference>
<accession>A0A502E7Y6</accession>
<keyword evidence="5 13" id="KW-0812">Transmembrane</keyword>
<dbReference type="GO" id="GO:0005267">
    <property type="term" value="F:potassium channel activity"/>
    <property type="evidence" value="ECO:0007669"/>
    <property type="project" value="UniProtKB-KW"/>
</dbReference>
<keyword evidence="7" id="KW-0630">Potassium</keyword>
<evidence type="ECO:0000256" key="13">
    <source>
        <dbReference type="SAM" id="Phobius"/>
    </source>
</evidence>
<evidence type="ECO:0000256" key="9">
    <source>
        <dbReference type="ARBA" id="ARBA00023065"/>
    </source>
</evidence>
<protein>
    <submittedName>
        <fullName evidence="14">DUF1211 domain-containing protein</fullName>
    </submittedName>
</protein>
<comment type="similarity">
    <text evidence="2">Belongs to the TMEM175 family.</text>
</comment>
<dbReference type="Proteomes" id="UP000320095">
    <property type="component" value="Unassembled WGS sequence"/>
</dbReference>
<keyword evidence="11" id="KW-0407">Ion channel</keyword>
<evidence type="ECO:0000256" key="5">
    <source>
        <dbReference type="ARBA" id="ARBA00022692"/>
    </source>
</evidence>
<keyword evidence="6" id="KW-0631">Potassium channel</keyword>
<keyword evidence="3" id="KW-0813">Transport</keyword>
<evidence type="ECO:0000256" key="7">
    <source>
        <dbReference type="ARBA" id="ARBA00022958"/>
    </source>
</evidence>
<evidence type="ECO:0000256" key="2">
    <source>
        <dbReference type="ARBA" id="ARBA00006920"/>
    </source>
</evidence>
<feature type="transmembrane region" description="Helical" evidence="13">
    <location>
        <begin position="36"/>
        <end position="54"/>
    </location>
</feature>
<gene>
    <name evidence="14" type="ORF">EAH80_14895</name>
</gene>
<feature type="transmembrane region" description="Helical" evidence="13">
    <location>
        <begin position="6"/>
        <end position="24"/>
    </location>
</feature>
<dbReference type="GO" id="GO:0015252">
    <property type="term" value="F:proton channel activity"/>
    <property type="evidence" value="ECO:0007669"/>
    <property type="project" value="InterPro"/>
</dbReference>
<organism evidence="14 15">
    <name type="scientific">Mycolicibacterium hodleri</name>
    <dbReference type="NCBI Taxonomy" id="49897"/>
    <lineage>
        <taxon>Bacteria</taxon>
        <taxon>Bacillati</taxon>
        <taxon>Actinomycetota</taxon>
        <taxon>Actinomycetes</taxon>
        <taxon>Mycobacteriales</taxon>
        <taxon>Mycobacteriaceae</taxon>
        <taxon>Mycolicibacterium</taxon>
    </lineage>
</organism>
<evidence type="ECO:0000256" key="1">
    <source>
        <dbReference type="ARBA" id="ARBA00004141"/>
    </source>
</evidence>
<evidence type="ECO:0000256" key="4">
    <source>
        <dbReference type="ARBA" id="ARBA00022538"/>
    </source>
</evidence>
<dbReference type="OrthoDB" id="7626281at2"/>
<keyword evidence="4" id="KW-0633">Potassium transport</keyword>
<evidence type="ECO:0000256" key="6">
    <source>
        <dbReference type="ARBA" id="ARBA00022826"/>
    </source>
</evidence>
<dbReference type="EMBL" id="RCZG01000005">
    <property type="protein sequence ID" value="TPG33567.1"/>
    <property type="molecule type" value="Genomic_DNA"/>
</dbReference>
<proteinExistence type="inferred from homology"/>
<evidence type="ECO:0000256" key="11">
    <source>
        <dbReference type="ARBA" id="ARBA00023303"/>
    </source>
</evidence>
<evidence type="ECO:0000256" key="12">
    <source>
        <dbReference type="ARBA" id="ARBA00034430"/>
    </source>
</evidence>
<comment type="caution">
    <text evidence="14">The sequence shown here is derived from an EMBL/GenBank/DDBJ whole genome shotgun (WGS) entry which is preliminary data.</text>
</comment>
<dbReference type="AlphaFoldDB" id="A0A502E7Y6"/>
<sequence>MEPSPPIWRIWGSFCYVGVIWLNHHAAFIRVGHVDAWLHFANSCLLFTTALIPFPTAVVSRTLVEGIDGRCAHGGCVLCTCRNGDVCQLAAVVRAGASSSRQPRRTRG</sequence>
<dbReference type="RefSeq" id="WP_140692154.1">
    <property type="nucleotide sequence ID" value="NZ_RCZG01000005.1"/>
</dbReference>
<dbReference type="GO" id="GO:0016020">
    <property type="term" value="C:membrane"/>
    <property type="evidence" value="ECO:0007669"/>
    <property type="project" value="UniProtKB-SubCell"/>
</dbReference>
<dbReference type="Pfam" id="PF06736">
    <property type="entry name" value="TMEM175"/>
    <property type="match status" value="1"/>
</dbReference>
<keyword evidence="15" id="KW-1185">Reference proteome</keyword>
<evidence type="ECO:0000313" key="15">
    <source>
        <dbReference type="Proteomes" id="UP000320095"/>
    </source>
</evidence>
<reference evidence="14 15" key="1">
    <citation type="journal article" date="2019" name="Environ. Microbiol.">
        <title>Species interactions and distinct microbial communities in high Arctic permafrost affected cryosols are associated with the CH4 and CO2 gas fluxes.</title>
        <authorList>
            <person name="Altshuler I."/>
            <person name="Hamel J."/>
            <person name="Turney S."/>
            <person name="Magnuson E."/>
            <person name="Levesque R."/>
            <person name="Greer C."/>
            <person name="Whyte L.G."/>
        </authorList>
    </citation>
    <scope>NUCLEOTIDE SEQUENCE [LARGE SCALE GENOMIC DNA]</scope>
    <source>
        <strain evidence="14 15">S5.20</strain>
    </source>
</reference>